<dbReference type="EMBL" id="JACERN010000017">
    <property type="protein sequence ID" value="MBA4707783.1"/>
    <property type="molecule type" value="Genomic_DNA"/>
</dbReference>
<protein>
    <submittedName>
        <fullName evidence="1">Uncharacterized protein</fullName>
    </submittedName>
</protein>
<proteinExistence type="predicted"/>
<name>A0A838XYJ9_9NEIS</name>
<evidence type="ECO:0000313" key="2">
    <source>
        <dbReference type="Proteomes" id="UP000545606"/>
    </source>
</evidence>
<dbReference type="Proteomes" id="UP000545606">
    <property type="component" value="Unassembled WGS sequence"/>
</dbReference>
<evidence type="ECO:0000313" key="1">
    <source>
        <dbReference type="EMBL" id="MBA4707783.1"/>
    </source>
</evidence>
<sequence>MNEVIELTPSPVREVLEVVVTERETIVEMARQGPPGPPGDAGFDVDLDLIYQIAKL</sequence>
<reference evidence="1 2" key="1">
    <citation type="submission" date="2020-07" db="EMBL/GenBank/DDBJ databases">
        <title>Draft genome sequence of violacein-producing bacteria and related species.</title>
        <authorList>
            <person name="Wilson H.S."/>
            <person name="De Leon M.E."/>
        </authorList>
    </citation>
    <scope>NUCLEOTIDE SEQUENCE [LARGE SCALE GENOMIC DNA]</scope>
    <source>
        <strain evidence="1 2">HSC-21Su07</strain>
    </source>
</reference>
<keyword evidence="2" id="KW-1185">Reference proteome</keyword>
<gene>
    <name evidence="1" type="ORF">H2Z84_05180</name>
</gene>
<dbReference type="RefSeq" id="WP_181835028.1">
    <property type="nucleotide sequence ID" value="NZ_JACERN010000017.1"/>
</dbReference>
<organism evidence="1 2">
    <name type="scientific">Aquitalea aquatica</name>
    <dbReference type="NCBI Taxonomy" id="3044273"/>
    <lineage>
        <taxon>Bacteria</taxon>
        <taxon>Pseudomonadati</taxon>
        <taxon>Pseudomonadota</taxon>
        <taxon>Betaproteobacteria</taxon>
        <taxon>Neisseriales</taxon>
        <taxon>Chromobacteriaceae</taxon>
        <taxon>Aquitalea</taxon>
    </lineage>
</organism>
<dbReference type="AlphaFoldDB" id="A0A838XYJ9"/>
<accession>A0A838XYJ9</accession>
<comment type="caution">
    <text evidence="1">The sequence shown here is derived from an EMBL/GenBank/DDBJ whole genome shotgun (WGS) entry which is preliminary data.</text>
</comment>